<dbReference type="Proteomes" id="UP001221898">
    <property type="component" value="Unassembled WGS sequence"/>
</dbReference>
<comment type="caution">
    <text evidence="1">The sequence shown here is derived from an EMBL/GenBank/DDBJ whole genome shotgun (WGS) entry which is preliminary data.</text>
</comment>
<sequence length="124" mass="13232">MRPLGNVHKAKGSISSDMRLKASAWAVSLLRGEGLPPALHAARRAFLWLRAQRQLLRGKAICPRQLRVSLSVGTICLPTESRPHRGFLPCSGGDTLGSPASMAWHGGLLSPGPFSGLCGPFPVR</sequence>
<protein>
    <submittedName>
        <fullName evidence="1">Uncharacterized protein</fullName>
    </submittedName>
</protein>
<proteinExistence type="predicted"/>
<evidence type="ECO:0000313" key="1">
    <source>
        <dbReference type="EMBL" id="KAJ8402690.1"/>
    </source>
</evidence>
<dbReference type="EMBL" id="JAINUG010000062">
    <property type="protein sequence ID" value="KAJ8402690.1"/>
    <property type="molecule type" value="Genomic_DNA"/>
</dbReference>
<keyword evidence="2" id="KW-1185">Reference proteome</keyword>
<gene>
    <name evidence="1" type="ORF">AAFF_G00363620</name>
</gene>
<accession>A0AAD7WN05</accession>
<dbReference type="AlphaFoldDB" id="A0AAD7WN05"/>
<organism evidence="1 2">
    <name type="scientific">Aldrovandia affinis</name>
    <dbReference type="NCBI Taxonomy" id="143900"/>
    <lineage>
        <taxon>Eukaryota</taxon>
        <taxon>Metazoa</taxon>
        <taxon>Chordata</taxon>
        <taxon>Craniata</taxon>
        <taxon>Vertebrata</taxon>
        <taxon>Euteleostomi</taxon>
        <taxon>Actinopterygii</taxon>
        <taxon>Neopterygii</taxon>
        <taxon>Teleostei</taxon>
        <taxon>Notacanthiformes</taxon>
        <taxon>Halosauridae</taxon>
        <taxon>Aldrovandia</taxon>
    </lineage>
</organism>
<name>A0AAD7WN05_9TELE</name>
<reference evidence="1" key="1">
    <citation type="journal article" date="2023" name="Science">
        <title>Genome structures resolve the early diversification of teleost fishes.</title>
        <authorList>
            <person name="Parey E."/>
            <person name="Louis A."/>
            <person name="Montfort J."/>
            <person name="Bouchez O."/>
            <person name="Roques C."/>
            <person name="Iampietro C."/>
            <person name="Lluch J."/>
            <person name="Castinel A."/>
            <person name="Donnadieu C."/>
            <person name="Desvignes T."/>
            <person name="Floi Bucao C."/>
            <person name="Jouanno E."/>
            <person name="Wen M."/>
            <person name="Mejri S."/>
            <person name="Dirks R."/>
            <person name="Jansen H."/>
            <person name="Henkel C."/>
            <person name="Chen W.J."/>
            <person name="Zahm M."/>
            <person name="Cabau C."/>
            <person name="Klopp C."/>
            <person name="Thompson A.W."/>
            <person name="Robinson-Rechavi M."/>
            <person name="Braasch I."/>
            <person name="Lecointre G."/>
            <person name="Bobe J."/>
            <person name="Postlethwait J.H."/>
            <person name="Berthelot C."/>
            <person name="Roest Crollius H."/>
            <person name="Guiguen Y."/>
        </authorList>
    </citation>
    <scope>NUCLEOTIDE SEQUENCE</scope>
    <source>
        <strain evidence="1">NC1722</strain>
    </source>
</reference>
<evidence type="ECO:0000313" key="2">
    <source>
        <dbReference type="Proteomes" id="UP001221898"/>
    </source>
</evidence>